<accession>X1CA57</accession>
<protein>
    <submittedName>
        <fullName evidence="1">Uncharacterized protein</fullName>
    </submittedName>
</protein>
<gene>
    <name evidence="1" type="ORF">S01H4_38072</name>
</gene>
<organism evidence="1">
    <name type="scientific">marine sediment metagenome</name>
    <dbReference type="NCBI Taxonomy" id="412755"/>
    <lineage>
        <taxon>unclassified sequences</taxon>
        <taxon>metagenomes</taxon>
        <taxon>ecological metagenomes</taxon>
    </lineage>
</organism>
<comment type="caution">
    <text evidence="1">The sequence shown here is derived from an EMBL/GenBank/DDBJ whole genome shotgun (WGS) entry which is preliminary data.</text>
</comment>
<sequence>MGKPNYDGWTLKALSKSGERLCLNFCHNTRKEVIEHIEKLIPEAWQI</sequence>
<proteinExistence type="predicted"/>
<dbReference type="AlphaFoldDB" id="X1CA57"/>
<name>X1CA57_9ZZZZ</name>
<evidence type="ECO:0000313" key="1">
    <source>
        <dbReference type="EMBL" id="GAH04327.1"/>
    </source>
</evidence>
<reference evidence="1" key="1">
    <citation type="journal article" date="2014" name="Front. Microbiol.">
        <title>High frequency of phylogenetically diverse reductive dehalogenase-homologous genes in deep subseafloor sedimentary metagenomes.</title>
        <authorList>
            <person name="Kawai M."/>
            <person name="Futagami T."/>
            <person name="Toyoda A."/>
            <person name="Takaki Y."/>
            <person name="Nishi S."/>
            <person name="Hori S."/>
            <person name="Arai W."/>
            <person name="Tsubouchi T."/>
            <person name="Morono Y."/>
            <person name="Uchiyama I."/>
            <person name="Ito T."/>
            <person name="Fujiyama A."/>
            <person name="Inagaki F."/>
            <person name="Takami H."/>
        </authorList>
    </citation>
    <scope>NUCLEOTIDE SEQUENCE</scope>
    <source>
        <strain evidence="1">Expedition CK06-06</strain>
    </source>
</reference>
<dbReference type="EMBL" id="BART01020498">
    <property type="protein sequence ID" value="GAH04327.1"/>
    <property type="molecule type" value="Genomic_DNA"/>
</dbReference>